<organism evidence="1 2">
    <name type="scientific">Wuchereria bancrofti</name>
    <dbReference type="NCBI Taxonomy" id="6293"/>
    <lineage>
        <taxon>Eukaryota</taxon>
        <taxon>Metazoa</taxon>
        <taxon>Ecdysozoa</taxon>
        <taxon>Nematoda</taxon>
        <taxon>Chromadorea</taxon>
        <taxon>Rhabditida</taxon>
        <taxon>Spirurina</taxon>
        <taxon>Spiruromorpha</taxon>
        <taxon>Filarioidea</taxon>
        <taxon>Onchocercidae</taxon>
        <taxon>Wuchereria</taxon>
    </lineage>
</organism>
<dbReference type="AlphaFoldDB" id="A0AAF5PGH1"/>
<evidence type="ECO:0000313" key="2">
    <source>
        <dbReference type="WBParaSite" id="mrna-Wban_00334"/>
    </source>
</evidence>
<proteinExistence type="predicted"/>
<reference evidence="2" key="3">
    <citation type="submission" date="2024-02" db="UniProtKB">
        <authorList>
            <consortium name="WormBaseParasite"/>
        </authorList>
    </citation>
    <scope>IDENTIFICATION</scope>
    <source>
        <strain evidence="2">pt0022</strain>
    </source>
</reference>
<sequence>MNEENFSRGQTLKNRYKAILIIREIPNKRYNGSIGNSRDCSLSTFPNTAS</sequence>
<reference evidence="1" key="1">
    <citation type="submission" date="2015-03" db="EMBL/GenBank/DDBJ databases">
        <title>Wuchereria bancrofti Genome Sequencing Papua New Guinea Strain.</title>
        <authorList>
            <person name="Small S.T."/>
            <person name="Serre D."/>
            <person name="Zimmerman P.A."/>
        </authorList>
    </citation>
    <scope>NUCLEOTIDE SEQUENCE [LARGE SCALE GENOMIC DNA]</scope>
    <source>
        <strain evidence="1">pt0022</strain>
    </source>
</reference>
<dbReference type="WBParaSite" id="mrna-Wban_00334">
    <property type="protein sequence ID" value="mrna-Wban_00334"/>
    <property type="gene ID" value="Wban_00334"/>
</dbReference>
<accession>A0AAF5PGH1</accession>
<protein>
    <submittedName>
        <fullName evidence="2">Uncharacterized protein</fullName>
    </submittedName>
</protein>
<name>A0AAF5PGH1_WUCBA</name>
<reference evidence="1" key="2">
    <citation type="journal article" date="2016" name="Mol. Ecol.">
        <title>Population genomics of the filarial nematode parasite Wuchereria bancrofti from mosquitoes.</title>
        <authorList>
            <person name="Small S.T."/>
            <person name="Reimer L.J."/>
            <person name="Tisch D.J."/>
            <person name="King C.L."/>
            <person name="Christensen B.M."/>
            <person name="Siba P.M."/>
            <person name="Kazura J.W."/>
            <person name="Serre D."/>
            <person name="Zimmerman P.A."/>
        </authorList>
    </citation>
    <scope>NUCLEOTIDE SEQUENCE</scope>
    <source>
        <strain evidence="1">pt0022</strain>
    </source>
</reference>
<dbReference type="Proteomes" id="UP000093561">
    <property type="component" value="Unassembled WGS sequence"/>
</dbReference>
<evidence type="ECO:0000313" key="1">
    <source>
        <dbReference type="Proteomes" id="UP000093561"/>
    </source>
</evidence>